<dbReference type="InterPro" id="IPR011010">
    <property type="entry name" value="DNA_brk_join_enz"/>
</dbReference>
<dbReference type="GO" id="GO:0015074">
    <property type="term" value="P:DNA integration"/>
    <property type="evidence" value="ECO:0007669"/>
    <property type="project" value="UniProtKB-KW"/>
</dbReference>
<dbReference type="AlphaFoldDB" id="A0A0K6IQK4"/>
<evidence type="ECO:0000313" key="5">
    <source>
        <dbReference type="EMBL" id="CUB05379.1"/>
    </source>
</evidence>
<evidence type="ECO:0000313" key="6">
    <source>
        <dbReference type="Proteomes" id="UP000182769"/>
    </source>
</evidence>
<dbReference type="GO" id="GO:0006310">
    <property type="term" value="P:DNA recombination"/>
    <property type="evidence" value="ECO:0007669"/>
    <property type="project" value="UniProtKB-KW"/>
</dbReference>
<dbReference type="Proteomes" id="UP000182769">
    <property type="component" value="Unassembled WGS sequence"/>
</dbReference>
<protein>
    <recommendedName>
        <fullName evidence="4">Tyr recombinase domain-containing protein</fullName>
    </recommendedName>
</protein>
<dbReference type="InterPro" id="IPR002104">
    <property type="entry name" value="Integrase_catalytic"/>
</dbReference>
<evidence type="ECO:0000256" key="1">
    <source>
        <dbReference type="ARBA" id="ARBA00008857"/>
    </source>
</evidence>
<dbReference type="OrthoDB" id="9795573at2"/>
<dbReference type="EMBL" id="CYHG01000010">
    <property type="protein sequence ID" value="CUB05379.1"/>
    <property type="molecule type" value="Genomic_DNA"/>
</dbReference>
<dbReference type="InterPro" id="IPR025166">
    <property type="entry name" value="Integrase_DNA_bind_dom"/>
</dbReference>
<accession>A0A0K6IQK4</accession>
<name>A0A0K6IQK4_9GAMM</name>
<dbReference type="Pfam" id="PF13356">
    <property type="entry name" value="Arm-DNA-bind_3"/>
    <property type="match status" value="1"/>
</dbReference>
<dbReference type="STRING" id="1137284.GCA_001418205_02924"/>
<comment type="similarity">
    <text evidence="1">Belongs to the 'phage' integrase family.</text>
</comment>
<reference evidence="6" key="1">
    <citation type="submission" date="2015-08" db="EMBL/GenBank/DDBJ databases">
        <authorList>
            <person name="Varghese N."/>
        </authorList>
    </citation>
    <scope>NUCLEOTIDE SEQUENCE [LARGE SCALE GENOMIC DNA]</scope>
    <source>
        <strain evidence="6">JCM 18476</strain>
    </source>
</reference>
<sequence>MAIANKVNFTAGRVRDFTCPEGKKEAYLWDTDTKGLGLRAYASGKKSYIFQGWVNGKSQRTVIGPVDTYSIEEARKEATKYKQAAHNHQSPIQVKQKKSADAAKEQLEIKRAKVTLGEVWAEYIEANKSGWGEKHYNDHLKAVQPAGIPWARGKGRVTKQGCLFPLIKVSLGNLTATKIKNWLDKENQTRAGVAAQTYRLLFACLSWVSEQNDYSGLIDITALRTKAVKKTVVRLQARDDVLQKEQLEGFFKYVRQIQNPVIAAFVQTLLLTGARRGELAGLKWSDVDFQWNGLTIRDKNNSKGGLDGTRVIPLTPYVANLLNQLPRRNEWVFSSPTGKTGKLTEPRKSIDPAFKAAGIEGLTLHGLRRSFSTLSEWVEVPAGIVAQIMGHKPSATAEKHYKQRPLDLLRKWHTAIEAWILEQAGIVQPTQMDQRLTIVKEA</sequence>
<keyword evidence="6" id="KW-1185">Reference proteome</keyword>
<dbReference type="InterPro" id="IPR013762">
    <property type="entry name" value="Integrase-like_cat_sf"/>
</dbReference>
<dbReference type="InterPro" id="IPR038488">
    <property type="entry name" value="Integrase_DNA-bd_sf"/>
</dbReference>
<dbReference type="RefSeq" id="WP_072242127.1">
    <property type="nucleotide sequence ID" value="NZ_CYHG01000010.1"/>
</dbReference>
<evidence type="ECO:0000259" key="4">
    <source>
        <dbReference type="PROSITE" id="PS51898"/>
    </source>
</evidence>
<evidence type="ECO:0000256" key="3">
    <source>
        <dbReference type="ARBA" id="ARBA00023172"/>
    </source>
</evidence>
<dbReference type="GO" id="GO:0003677">
    <property type="term" value="F:DNA binding"/>
    <property type="evidence" value="ECO:0007669"/>
    <property type="project" value="InterPro"/>
</dbReference>
<proteinExistence type="inferred from homology"/>
<organism evidence="5 6">
    <name type="scientific">Marinomonas fungiae</name>
    <dbReference type="NCBI Taxonomy" id="1137284"/>
    <lineage>
        <taxon>Bacteria</taxon>
        <taxon>Pseudomonadati</taxon>
        <taxon>Pseudomonadota</taxon>
        <taxon>Gammaproteobacteria</taxon>
        <taxon>Oceanospirillales</taxon>
        <taxon>Oceanospirillaceae</taxon>
        <taxon>Marinomonas</taxon>
    </lineage>
</organism>
<dbReference type="Gene3D" id="1.10.443.10">
    <property type="entry name" value="Intergrase catalytic core"/>
    <property type="match status" value="1"/>
</dbReference>
<dbReference type="Pfam" id="PF00589">
    <property type="entry name" value="Phage_integrase"/>
    <property type="match status" value="1"/>
</dbReference>
<feature type="domain" description="Tyr recombinase" evidence="4">
    <location>
        <begin position="237"/>
        <end position="414"/>
    </location>
</feature>
<dbReference type="Gene3D" id="3.30.160.390">
    <property type="entry name" value="Integrase, DNA-binding domain"/>
    <property type="match status" value="1"/>
</dbReference>
<dbReference type="PANTHER" id="PTHR30629:SF6">
    <property type="entry name" value="PROPHAGE INTEGRASE INTA-RELATED"/>
    <property type="match status" value="1"/>
</dbReference>
<dbReference type="SUPFAM" id="SSF56349">
    <property type="entry name" value="DNA breaking-rejoining enzymes"/>
    <property type="match status" value="1"/>
</dbReference>
<gene>
    <name evidence="5" type="ORF">Ga0061065_11083</name>
</gene>
<dbReference type="PROSITE" id="PS51898">
    <property type="entry name" value="TYR_RECOMBINASE"/>
    <property type="match status" value="1"/>
</dbReference>
<dbReference type="PANTHER" id="PTHR30629">
    <property type="entry name" value="PROPHAGE INTEGRASE"/>
    <property type="match status" value="1"/>
</dbReference>
<evidence type="ECO:0000256" key="2">
    <source>
        <dbReference type="ARBA" id="ARBA00022908"/>
    </source>
</evidence>
<keyword evidence="3" id="KW-0233">DNA recombination</keyword>
<keyword evidence="2" id="KW-0229">DNA integration</keyword>
<dbReference type="CDD" id="cd00796">
    <property type="entry name" value="INT_Rci_Hp1_C"/>
    <property type="match status" value="1"/>
</dbReference>
<dbReference type="InterPro" id="IPR050808">
    <property type="entry name" value="Phage_Integrase"/>
</dbReference>